<accession>A0ABR2IQD0</accession>
<comment type="caution">
    <text evidence="2">The sequence shown here is derived from an EMBL/GenBank/DDBJ whole genome shotgun (WGS) entry which is preliminary data.</text>
</comment>
<dbReference type="Gene3D" id="2.60.120.10">
    <property type="entry name" value="Jelly Rolls"/>
    <property type="match status" value="1"/>
</dbReference>
<proteinExistence type="predicted"/>
<evidence type="ECO:0000313" key="2">
    <source>
        <dbReference type="EMBL" id="KAK8866709.1"/>
    </source>
</evidence>
<dbReference type="InterPro" id="IPR018490">
    <property type="entry name" value="cNMP-bd_dom_sf"/>
</dbReference>
<protein>
    <recommendedName>
        <fullName evidence="1">Cyclic nucleotide-binding domain-containing protein</fullName>
    </recommendedName>
</protein>
<dbReference type="InterPro" id="IPR000595">
    <property type="entry name" value="cNMP-bd_dom"/>
</dbReference>
<evidence type="ECO:0000313" key="3">
    <source>
        <dbReference type="Proteomes" id="UP001470230"/>
    </source>
</evidence>
<gene>
    <name evidence="2" type="ORF">M9Y10_009676</name>
</gene>
<dbReference type="Proteomes" id="UP001470230">
    <property type="component" value="Unassembled WGS sequence"/>
</dbReference>
<evidence type="ECO:0000259" key="1">
    <source>
        <dbReference type="PROSITE" id="PS50042"/>
    </source>
</evidence>
<dbReference type="SUPFAM" id="SSF51206">
    <property type="entry name" value="cAMP-binding domain-like"/>
    <property type="match status" value="1"/>
</dbReference>
<name>A0ABR2IQD0_9EUKA</name>
<organism evidence="2 3">
    <name type="scientific">Tritrichomonas musculus</name>
    <dbReference type="NCBI Taxonomy" id="1915356"/>
    <lineage>
        <taxon>Eukaryota</taxon>
        <taxon>Metamonada</taxon>
        <taxon>Parabasalia</taxon>
        <taxon>Tritrichomonadida</taxon>
        <taxon>Tritrichomonadidae</taxon>
        <taxon>Tritrichomonas</taxon>
    </lineage>
</organism>
<sequence length="516" mass="60111">MKPYTSPQYTRRAIHEPYPPVKSARRIPKVRMIQRPEISLSRKSHVIDACFEALKTPPQSRTNYQIDSIMAVLKKWPSFASLGNSDYEYRQICKSMNFIFLEKNSLLFRKGDAHDIIYIVYSGKIKIYGEPDKENNYINVPLNNQSESSQNDSDSNNIDINLNINELRPESTKTISSRSSRLPLLCHHGAPPPVSSERISRRMEPISPEVLQILQIQIGRNDNFELVDVKEEKDEIGQDDFGTSDTFLNTGVATEPSYVILIYSKIYKMIIQNSQEKEMRMRSDFLMSVPELDPIREYPSYKEIYYRLSEVMSEMTIPKGFRYKSFCNGWIIIREGCLKQKRFVDFDLSTMDPRSIEDDQIGFNLNFPNGIQQIQTGEFGSHHCVADPSLSDKLNKPFTLIPDEDTKVFIINIEDIQNLIPTDIRKNIEKVILSDPSDDSLIRSWYEREKMIKWQVFRKSCSKEAKQYMKQDRIDNNRSFAARTPKPPKPIKDYQKRQINPRITAYRSIRSKITYS</sequence>
<dbReference type="CDD" id="cd00038">
    <property type="entry name" value="CAP_ED"/>
    <property type="match status" value="1"/>
</dbReference>
<dbReference type="EMBL" id="JAPFFF010000015">
    <property type="protein sequence ID" value="KAK8866709.1"/>
    <property type="molecule type" value="Genomic_DNA"/>
</dbReference>
<feature type="domain" description="Cyclic nucleotide-binding" evidence="1">
    <location>
        <begin position="85"/>
        <end position="138"/>
    </location>
</feature>
<reference evidence="2 3" key="1">
    <citation type="submission" date="2024-04" db="EMBL/GenBank/DDBJ databases">
        <title>Tritrichomonas musculus Genome.</title>
        <authorList>
            <person name="Alves-Ferreira E."/>
            <person name="Grigg M."/>
            <person name="Lorenzi H."/>
            <person name="Galac M."/>
        </authorList>
    </citation>
    <scope>NUCLEOTIDE SEQUENCE [LARGE SCALE GENOMIC DNA]</scope>
    <source>
        <strain evidence="2 3">EAF2021</strain>
    </source>
</reference>
<dbReference type="PANTHER" id="PTHR23011">
    <property type="entry name" value="CYCLIC NUCLEOTIDE-BINDING DOMAIN CONTAINING PROTEIN"/>
    <property type="match status" value="1"/>
</dbReference>
<keyword evidence="3" id="KW-1185">Reference proteome</keyword>
<dbReference type="InterPro" id="IPR014710">
    <property type="entry name" value="RmlC-like_jellyroll"/>
</dbReference>
<dbReference type="PROSITE" id="PS50042">
    <property type="entry name" value="CNMP_BINDING_3"/>
    <property type="match status" value="1"/>
</dbReference>
<dbReference type="PANTHER" id="PTHR23011:SF28">
    <property type="entry name" value="CYCLIC NUCLEOTIDE-BINDING DOMAIN CONTAINING PROTEIN"/>
    <property type="match status" value="1"/>
</dbReference>